<dbReference type="Proteomes" id="UP000484255">
    <property type="component" value="Unassembled WGS sequence"/>
</dbReference>
<keyword evidence="3" id="KW-1185">Reference proteome</keyword>
<accession>A0A7C9TPI9</accession>
<feature type="transmembrane region" description="Helical" evidence="1">
    <location>
        <begin position="12"/>
        <end position="37"/>
    </location>
</feature>
<reference evidence="2 3" key="1">
    <citation type="submission" date="2020-02" db="EMBL/GenBank/DDBJ databases">
        <title>Ideonella bacterium strain TBM-1.</title>
        <authorList>
            <person name="Chen W.-M."/>
        </authorList>
    </citation>
    <scope>NUCLEOTIDE SEQUENCE [LARGE SCALE GENOMIC DNA]</scope>
    <source>
        <strain evidence="2 3">TBM-1</strain>
    </source>
</reference>
<organism evidence="2 3">
    <name type="scientific">Ideonella livida</name>
    <dbReference type="NCBI Taxonomy" id="2707176"/>
    <lineage>
        <taxon>Bacteria</taxon>
        <taxon>Pseudomonadati</taxon>
        <taxon>Pseudomonadota</taxon>
        <taxon>Betaproteobacteria</taxon>
        <taxon>Burkholderiales</taxon>
        <taxon>Sphaerotilaceae</taxon>
        <taxon>Ideonella</taxon>
    </lineage>
</organism>
<evidence type="ECO:0000313" key="3">
    <source>
        <dbReference type="Proteomes" id="UP000484255"/>
    </source>
</evidence>
<keyword evidence="1" id="KW-0472">Membrane</keyword>
<dbReference type="EMBL" id="JAAGOH010000055">
    <property type="protein sequence ID" value="NDY93946.1"/>
    <property type="molecule type" value="Genomic_DNA"/>
</dbReference>
<dbReference type="AlphaFoldDB" id="A0A7C9TPI9"/>
<gene>
    <name evidence="2" type="ORF">G3A44_22395</name>
</gene>
<feature type="non-terminal residue" evidence="2">
    <location>
        <position position="42"/>
    </location>
</feature>
<keyword evidence="1" id="KW-0812">Transmembrane</keyword>
<evidence type="ECO:0000256" key="1">
    <source>
        <dbReference type="SAM" id="Phobius"/>
    </source>
</evidence>
<proteinExistence type="predicted"/>
<name>A0A7C9TPI9_9BURK</name>
<sequence>MDKLLKRYCQALEWALVGLLAVMVVLVFGNVVLRYAFNSGIT</sequence>
<evidence type="ECO:0000313" key="2">
    <source>
        <dbReference type="EMBL" id="NDY93946.1"/>
    </source>
</evidence>
<keyword evidence="1" id="KW-1133">Transmembrane helix</keyword>
<comment type="caution">
    <text evidence="2">The sequence shown here is derived from an EMBL/GenBank/DDBJ whole genome shotgun (WGS) entry which is preliminary data.</text>
</comment>
<protein>
    <submittedName>
        <fullName evidence="2">TRAP transporter small permease</fullName>
    </submittedName>
</protein>